<protein>
    <submittedName>
        <fullName evidence="2">Transglutaminase-like putative cysteine protease</fullName>
    </submittedName>
</protein>
<dbReference type="PANTHER" id="PTHR33490:SF6">
    <property type="entry name" value="SLL1049 PROTEIN"/>
    <property type="match status" value="1"/>
</dbReference>
<dbReference type="GO" id="GO:0006508">
    <property type="term" value="P:proteolysis"/>
    <property type="evidence" value="ECO:0007669"/>
    <property type="project" value="UniProtKB-KW"/>
</dbReference>
<feature type="domain" description="Transglutaminase-like" evidence="1">
    <location>
        <begin position="168"/>
        <end position="236"/>
    </location>
</feature>
<dbReference type="Gene3D" id="3.10.620.30">
    <property type="match status" value="1"/>
</dbReference>
<dbReference type="Proteomes" id="UP000315389">
    <property type="component" value="Unassembled WGS sequence"/>
</dbReference>
<dbReference type="RefSeq" id="WP_142118906.1">
    <property type="nucleotide sequence ID" value="NZ_BAAASV010000003.1"/>
</dbReference>
<comment type="caution">
    <text evidence="2">The sequence shown here is derived from an EMBL/GenBank/DDBJ whole genome shotgun (WGS) entry which is preliminary data.</text>
</comment>
<dbReference type="Pfam" id="PF01841">
    <property type="entry name" value="Transglut_core"/>
    <property type="match status" value="1"/>
</dbReference>
<organism evidence="2 3">
    <name type="scientific">Rarobacter faecitabidus</name>
    <dbReference type="NCBI Taxonomy" id="13243"/>
    <lineage>
        <taxon>Bacteria</taxon>
        <taxon>Bacillati</taxon>
        <taxon>Actinomycetota</taxon>
        <taxon>Actinomycetes</taxon>
        <taxon>Micrococcales</taxon>
        <taxon>Rarobacteraceae</taxon>
        <taxon>Rarobacter</taxon>
    </lineage>
</organism>
<dbReference type="Pfam" id="PF08379">
    <property type="entry name" value="Bact_transglu_N"/>
    <property type="match status" value="1"/>
</dbReference>
<dbReference type="SUPFAM" id="SSF54001">
    <property type="entry name" value="Cysteine proteinases"/>
    <property type="match status" value="1"/>
</dbReference>
<name>A0A542ZUX2_RARFA</name>
<keyword evidence="2" id="KW-0378">Hydrolase</keyword>
<dbReference type="EMBL" id="VFOS01000001">
    <property type="protein sequence ID" value="TQL64163.1"/>
    <property type="molecule type" value="Genomic_DNA"/>
</dbReference>
<gene>
    <name evidence="2" type="ORF">FB461_0654</name>
</gene>
<sequence length="281" mass="31056">MSRYEVVHTNAFRYQAPVRASYNEARMTPSQGRGQRLIDFELDIDPATSRYEYTDYWGTRVTSFEVLRPHSQLSIVGRSVVETAVIDIAQRSDATWGDLRDEAQRDRMSGYLMTSAATEVPGEVCEVARSYADVEEPDSAAVSISLALRDEMEYVPGVTTAHTLATEAWHVRKGVCQDIAQLTVGALRSVGIPALYVSGYYDPRDGADLDGATVIGQSHAWVEWWAGSWRAFDPTNRAPVGDRYIVIGRGREYADVPPFKGVYTGGGTSALDVSVAMTRRN</sequence>
<dbReference type="OrthoDB" id="9804023at2"/>
<accession>A0A542ZUX2</accession>
<keyword evidence="2" id="KW-0645">Protease</keyword>
<keyword evidence="3" id="KW-1185">Reference proteome</keyword>
<dbReference type="PANTHER" id="PTHR33490">
    <property type="entry name" value="BLR5614 PROTEIN-RELATED"/>
    <property type="match status" value="1"/>
</dbReference>
<dbReference type="InterPro" id="IPR002931">
    <property type="entry name" value="Transglutaminase-like"/>
</dbReference>
<reference evidence="2 3" key="1">
    <citation type="submission" date="2019-06" db="EMBL/GenBank/DDBJ databases">
        <title>Sequencing the genomes of 1000 actinobacteria strains.</title>
        <authorList>
            <person name="Klenk H.-P."/>
        </authorList>
    </citation>
    <scope>NUCLEOTIDE SEQUENCE [LARGE SCALE GENOMIC DNA]</scope>
    <source>
        <strain evidence="2 3">DSM 4813</strain>
    </source>
</reference>
<dbReference type="AlphaFoldDB" id="A0A542ZUX2"/>
<dbReference type="SMART" id="SM00460">
    <property type="entry name" value="TGc"/>
    <property type="match status" value="1"/>
</dbReference>
<evidence type="ECO:0000259" key="1">
    <source>
        <dbReference type="SMART" id="SM00460"/>
    </source>
</evidence>
<dbReference type="InterPro" id="IPR013589">
    <property type="entry name" value="Bac_transglu_N"/>
</dbReference>
<dbReference type="GO" id="GO:0008233">
    <property type="term" value="F:peptidase activity"/>
    <property type="evidence" value="ECO:0007669"/>
    <property type="project" value="UniProtKB-KW"/>
</dbReference>
<dbReference type="InterPro" id="IPR038765">
    <property type="entry name" value="Papain-like_cys_pep_sf"/>
</dbReference>
<evidence type="ECO:0000313" key="3">
    <source>
        <dbReference type="Proteomes" id="UP000315389"/>
    </source>
</evidence>
<evidence type="ECO:0000313" key="2">
    <source>
        <dbReference type="EMBL" id="TQL64163.1"/>
    </source>
</evidence>
<proteinExistence type="predicted"/>